<name>A0ABU1DH56_9HYPH</name>
<keyword evidence="3" id="KW-1185">Reference proteome</keyword>
<dbReference type="Proteomes" id="UP001181622">
    <property type="component" value="Unassembled WGS sequence"/>
</dbReference>
<gene>
    <name evidence="2" type="ORF">IHQ68_12605</name>
</gene>
<sequence>MRTFLLAAGVAAAMGAFAIAPASAAPIATHGIIVAPAATTDVACRTVKKVVFKNGVKRVTTTQQCSRPVIRERVVVGPRRRAPAVGIGVRIR</sequence>
<dbReference type="EMBL" id="JADBEO010000025">
    <property type="protein sequence ID" value="MDR4307458.1"/>
    <property type="molecule type" value="Genomic_DNA"/>
</dbReference>
<proteinExistence type="predicted"/>
<feature type="chain" id="PRO_5046353007" evidence="1">
    <location>
        <begin position="25"/>
        <end position="92"/>
    </location>
</feature>
<evidence type="ECO:0000313" key="3">
    <source>
        <dbReference type="Proteomes" id="UP001181622"/>
    </source>
</evidence>
<evidence type="ECO:0000313" key="2">
    <source>
        <dbReference type="EMBL" id="MDR4307458.1"/>
    </source>
</evidence>
<keyword evidence="1" id="KW-0732">Signal</keyword>
<comment type="caution">
    <text evidence="2">The sequence shown here is derived from an EMBL/GenBank/DDBJ whole genome shotgun (WGS) entry which is preliminary data.</text>
</comment>
<dbReference type="RefSeq" id="WP_309392327.1">
    <property type="nucleotide sequence ID" value="NZ_JADBEO010000025.1"/>
</dbReference>
<protein>
    <submittedName>
        <fullName evidence="2">Uncharacterized protein</fullName>
    </submittedName>
</protein>
<organism evidence="2 3">
    <name type="scientific">Chelatococcus sambhunathii</name>
    <dbReference type="NCBI Taxonomy" id="363953"/>
    <lineage>
        <taxon>Bacteria</taxon>
        <taxon>Pseudomonadati</taxon>
        <taxon>Pseudomonadota</taxon>
        <taxon>Alphaproteobacteria</taxon>
        <taxon>Hyphomicrobiales</taxon>
        <taxon>Chelatococcaceae</taxon>
        <taxon>Chelatococcus</taxon>
    </lineage>
</organism>
<feature type="signal peptide" evidence="1">
    <location>
        <begin position="1"/>
        <end position="24"/>
    </location>
</feature>
<reference evidence="2" key="1">
    <citation type="submission" date="2020-10" db="EMBL/GenBank/DDBJ databases">
        <authorList>
            <person name="Abbas A."/>
            <person name="Razzaq R."/>
            <person name="Waqas M."/>
            <person name="Abbas N."/>
            <person name="Nielsen T.K."/>
            <person name="Hansen L.H."/>
            <person name="Hussain S."/>
            <person name="Shahid M."/>
        </authorList>
    </citation>
    <scope>NUCLEOTIDE SEQUENCE</scope>
    <source>
        <strain evidence="2">S14</strain>
    </source>
</reference>
<accession>A0ABU1DH56</accession>
<evidence type="ECO:0000256" key="1">
    <source>
        <dbReference type="SAM" id="SignalP"/>
    </source>
</evidence>